<evidence type="ECO:0000313" key="3">
    <source>
        <dbReference type="Proteomes" id="UP001258315"/>
    </source>
</evidence>
<dbReference type="SUPFAM" id="SSF101874">
    <property type="entry name" value="YceI-like"/>
    <property type="match status" value="1"/>
</dbReference>
<name>A0ABU3GVY9_9SPHI</name>
<sequence>MATLFKYLLVLCCFILAAPVSQREDVSEQKEKWIILNDTDCTIEGKTNVGAFDCQINGYAAKDTLTFQPHNISHTTVGVNGILHFDVAQFKVHPSLMAHDFKATLDSKTYPQITIEMEELDKLPNEEMENELIKSVVSIHLRGAVKRMVVDCQFRKKADHVMQVSCAPMLNFSDFGIIPPKRFGGLIKTDNALKVVLHFTMQRIV</sequence>
<evidence type="ECO:0000313" key="2">
    <source>
        <dbReference type="EMBL" id="MDT3403934.1"/>
    </source>
</evidence>
<evidence type="ECO:0000256" key="1">
    <source>
        <dbReference type="SAM" id="SignalP"/>
    </source>
</evidence>
<reference evidence="3" key="1">
    <citation type="submission" date="2023-07" db="EMBL/GenBank/DDBJ databases">
        <title>Functional and genomic diversity of the sorghum phyllosphere microbiome.</title>
        <authorList>
            <person name="Shade A."/>
        </authorList>
    </citation>
    <scope>NUCLEOTIDE SEQUENCE [LARGE SCALE GENOMIC DNA]</scope>
    <source>
        <strain evidence="3">SORGH_AS_0422</strain>
    </source>
</reference>
<dbReference type="RefSeq" id="WP_311951279.1">
    <property type="nucleotide sequence ID" value="NZ_JAVLVU010000001.1"/>
</dbReference>
<feature type="chain" id="PRO_5045216003" description="YceI family protein" evidence="1">
    <location>
        <begin position="24"/>
        <end position="205"/>
    </location>
</feature>
<feature type="signal peptide" evidence="1">
    <location>
        <begin position="1"/>
        <end position="23"/>
    </location>
</feature>
<dbReference type="Proteomes" id="UP001258315">
    <property type="component" value="Unassembled WGS sequence"/>
</dbReference>
<keyword evidence="3" id="KW-1185">Reference proteome</keyword>
<organism evidence="2 3">
    <name type="scientific">Mucilaginibacter terrae</name>
    <dbReference type="NCBI Taxonomy" id="1955052"/>
    <lineage>
        <taxon>Bacteria</taxon>
        <taxon>Pseudomonadati</taxon>
        <taxon>Bacteroidota</taxon>
        <taxon>Sphingobacteriia</taxon>
        <taxon>Sphingobacteriales</taxon>
        <taxon>Sphingobacteriaceae</taxon>
        <taxon>Mucilaginibacter</taxon>
    </lineage>
</organism>
<dbReference type="Gene3D" id="2.40.128.110">
    <property type="entry name" value="Lipid/polyisoprenoid-binding, YceI-like"/>
    <property type="match status" value="1"/>
</dbReference>
<proteinExistence type="predicted"/>
<comment type="caution">
    <text evidence="2">The sequence shown here is derived from an EMBL/GenBank/DDBJ whole genome shotgun (WGS) entry which is preliminary data.</text>
</comment>
<keyword evidence="1" id="KW-0732">Signal</keyword>
<dbReference type="InterPro" id="IPR036761">
    <property type="entry name" value="TTHA0802/YceI-like_sf"/>
</dbReference>
<evidence type="ECO:0008006" key="4">
    <source>
        <dbReference type="Google" id="ProtNLM"/>
    </source>
</evidence>
<protein>
    <recommendedName>
        <fullName evidence="4">YceI family protein</fullName>
    </recommendedName>
</protein>
<dbReference type="EMBL" id="JAVLVU010000001">
    <property type="protein sequence ID" value="MDT3403934.1"/>
    <property type="molecule type" value="Genomic_DNA"/>
</dbReference>
<gene>
    <name evidence="2" type="ORF">QE417_003006</name>
</gene>
<accession>A0ABU3GVY9</accession>